<name>A0A1H6FQ92_9EURY</name>
<sequence length="302" mass="31912">MIDVSEHSIDQHRRIAHPNTHSRWSELAPSVQPLVTKSIPARAESFPAALCTIAGEIGSDAADEYVRPTNDDLEDVLEPVVTAVTLLEGYVTLRLAVLYGDGKTTADTSNTSDRDAMLLASDYLHAGSYAAVAETPVSDQRRLELYRVSIGGSSDLSHRFLGATDSAGAPNEDGDTVDALEARASLAETAGVIGATAVGTPTETRTALRRYSHAMMSALARHSAATAADVDPQTRAARVLFGTTQRGNVYDGAETNGSPAVEDALEAAREALGTLVDSGGIDATSPAFTRLERATHLPFHRD</sequence>
<keyword evidence="2" id="KW-1185">Reference proteome</keyword>
<evidence type="ECO:0000313" key="1">
    <source>
        <dbReference type="EMBL" id="SEH13067.1"/>
    </source>
</evidence>
<organism evidence="1 2">
    <name type="scientific">Natronorubrum sediminis</name>
    <dbReference type="NCBI Taxonomy" id="640943"/>
    <lineage>
        <taxon>Archaea</taxon>
        <taxon>Methanobacteriati</taxon>
        <taxon>Methanobacteriota</taxon>
        <taxon>Stenosarchaea group</taxon>
        <taxon>Halobacteria</taxon>
        <taxon>Halobacteriales</taxon>
        <taxon>Natrialbaceae</taxon>
        <taxon>Natronorubrum</taxon>
    </lineage>
</organism>
<dbReference type="AlphaFoldDB" id="A0A1H6FQ92"/>
<dbReference type="Proteomes" id="UP000199112">
    <property type="component" value="Unassembled WGS sequence"/>
</dbReference>
<reference evidence="2" key="1">
    <citation type="submission" date="2016-10" db="EMBL/GenBank/DDBJ databases">
        <authorList>
            <person name="Varghese N."/>
            <person name="Submissions S."/>
        </authorList>
    </citation>
    <scope>NUCLEOTIDE SEQUENCE [LARGE SCALE GENOMIC DNA]</scope>
    <source>
        <strain evidence="2">CGMCC 1.8981</strain>
    </source>
</reference>
<dbReference type="EMBL" id="FNWL01000001">
    <property type="protein sequence ID" value="SEH13067.1"/>
    <property type="molecule type" value="Genomic_DNA"/>
</dbReference>
<protein>
    <recommendedName>
        <fullName evidence="3">Geranylgeranyl diphosphate synthase, type I</fullName>
    </recommendedName>
</protein>
<accession>A0A1H6FQ92</accession>
<evidence type="ECO:0008006" key="3">
    <source>
        <dbReference type="Google" id="ProtNLM"/>
    </source>
</evidence>
<evidence type="ECO:0000313" key="2">
    <source>
        <dbReference type="Proteomes" id="UP000199112"/>
    </source>
</evidence>
<proteinExistence type="predicted"/>
<gene>
    <name evidence="1" type="ORF">SAMN04487967_1126</name>
</gene>